<comment type="subcellular location">
    <subcellularLocation>
        <location evidence="1">Cell membrane</location>
        <topology evidence="1">Multi-pass membrane protein</topology>
    </subcellularLocation>
</comment>
<dbReference type="EMBL" id="LS483476">
    <property type="protein sequence ID" value="SQI53490.1"/>
    <property type="molecule type" value="Genomic_DNA"/>
</dbReference>
<dbReference type="AlphaFoldDB" id="A0A2X4W783"/>
<feature type="domain" description="ABC3 transporter permease C-terminal" evidence="8">
    <location>
        <begin position="311"/>
        <end position="439"/>
    </location>
</feature>
<feature type="transmembrane region" description="Helical" evidence="7">
    <location>
        <begin position="363"/>
        <end position="387"/>
    </location>
</feature>
<feature type="domain" description="MacB-like periplasmic core" evidence="9">
    <location>
        <begin position="22"/>
        <end position="284"/>
    </location>
</feature>
<keyword evidence="2" id="KW-1003">Cell membrane</keyword>
<keyword evidence="5 7" id="KW-0472">Membrane</keyword>
<keyword evidence="3 7" id="KW-0812">Transmembrane</keyword>
<dbReference type="EC" id="3.6.3.-" evidence="10"/>
<evidence type="ECO:0000256" key="6">
    <source>
        <dbReference type="ARBA" id="ARBA00038076"/>
    </source>
</evidence>
<name>A0A2X4W783_LEDLE</name>
<dbReference type="PROSITE" id="PS51257">
    <property type="entry name" value="PROKAR_LIPOPROTEIN"/>
    <property type="match status" value="1"/>
</dbReference>
<dbReference type="GO" id="GO:0022857">
    <property type="term" value="F:transmembrane transporter activity"/>
    <property type="evidence" value="ECO:0007669"/>
    <property type="project" value="TreeGrafter"/>
</dbReference>
<comment type="similarity">
    <text evidence="6">Belongs to the ABC-4 integral membrane protein family.</text>
</comment>
<evidence type="ECO:0000256" key="2">
    <source>
        <dbReference type="ARBA" id="ARBA00022475"/>
    </source>
</evidence>
<keyword evidence="4 7" id="KW-1133">Transmembrane helix</keyword>
<keyword evidence="11" id="KW-1185">Reference proteome</keyword>
<sequence length="448" mass="50740">MTFKDQFRFVRQNMKKNKMRLFMTILATAIGCTFLIVLASVGFGLHKTIIQDRMEDQLVTEIDIHGKTDEDANYQSITDADIKHFESIDKVNTVTRRQFVQQTPMFTIEDYNTHAETFVAHFPSEIKSGFKLSEGRLPEKDNEILVGHHFRENLAKESAREKDLYDEDGFLKEEYAYKGDILGKTIDMQVQKVENGKEITEVFPVKIVGIAEAPSREWMKDYTVFISPTVMKKIEDFTGNIGGSPEPLDDEQPSNNVTEKTYDYVKVYADNVQSITEINEQLQEEQYFTYSIVSEMKQINMLFAIMKIGLIFIGTIALLIASIGIYNTMTMAVTERAPDIGIMKAIGANPKTIKNIFLLESSYIGLLGALIGTVVAYGISYIVNFALPLVLENVFNEQMPEGIMLSYIPLSLTAISIAICLIVTIFSGWRPAERATRIDVLKAMRREV</sequence>
<organism evidence="10 11">
    <name type="scientific">Lederbergia lenta</name>
    <name type="common">Bacillus lentus</name>
    <dbReference type="NCBI Taxonomy" id="1467"/>
    <lineage>
        <taxon>Bacteria</taxon>
        <taxon>Bacillati</taxon>
        <taxon>Bacillota</taxon>
        <taxon>Bacilli</taxon>
        <taxon>Bacillales</taxon>
        <taxon>Bacillaceae</taxon>
        <taxon>Lederbergia</taxon>
    </lineage>
</organism>
<dbReference type="STRING" id="1348624.GCA_001591545_00026"/>
<reference evidence="10 11" key="1">
    <citation type="submission" date="2018-06" db="EMBL/GenBank/DDBJ databases">
        <authorList>
            <consortium name="Pathogen Informatics"/>
            <person name="Doyle S."/>
        </authorList>
    </citation>
    <scope>NUCLEOTIDE SEQUENCE [LARGE SCALE GENOMIC DNA]</scope>
    <source>
        <strain evidence="10 11">NCTC4824</strain>
    </source>
</reference>
<evidence type="ECO:0000256" key="3">
    <source>
        <dbReference type="ARBA" id="ARBA00022692"/>
    </source>
</evidence>
<feature type="transmembrane region" description="Helical" evidence="7">
    <location>
        <begin position="301"/>
        <end position="326"/>
    </location>
</feature>
<evidence type="ECO:0000256" key="1">
    <source>
        <dbReference type="ARBA" id="ARBA00004651"/>
    </source>
</evidence>
<evidence type="ECO:0000256" key="5">
    <source>
        <dbReference type="ARBA" id="ARBA00023136"/>
    </source>
</evidence>
<dbReference type="Pfam" id="PF02687">
    <property type="entry name" value="FtsX"/>
    <property type="match status" value="1"/>
</dbReference>
<dbReference type="GO" id="GO:0005886">
    <property type="term" value="C:plasma membrane"/>
    <property type="evidence" value="ECO:0007669"/>
    <property type="project" value="UniProtKB-SubCell"/>
</dbReference>
<dbReference type="RefSeq" id="WP_066135695.1">
    <property type="nucleotide sequence ID" value="NZ_CBCSGM010000001.1"/>
</dbReference>
<protein>
    <submittedName>
        <fullName evidence="10">Acetoin transport system substrate binding protein YtrF</fullName>
        <ecNumber evidence="10">3.6.3.-</ecNumber>
    </submittedName>
</protein>
<dbReference type="InterPro" id="IPR050250">
    <property type="entry name" value="Macrolide_Exporter_MacB"/>
</dbReference>
<accession>A0A2X4W783</accession>
<dbReference type="Pfam" id="PF12704">
    <property type="entry name" value="MacB_PCD"/>
    <property type="match status" value="1"/>
</dbReference>
<keyword evidence="10" id="KW-0378">Hydrolase</keyword>
<feature type="transmembrane region" description="Helical" evidence="7">
    <location>
        <begin position="21"/>
        <end position="45"/>
    </location>
</feature>
<evidence type="ECO:0000313" key="10">
    <source>
        <dbReference type="EMBL" id="SQI53490.1"/>
    </source>
</evidence>
<evidence type="ECO:0000259" key="9">
    <source>
        <dbReference type="Pfam" id="PF12704"/>
    </source>
</evidence>
<dbReference type="Proteomes" id="UP000249134">
    <property type="component" value="Chromosome 1"/>
</dbReference>
<proteinExistence type="inferred from homology"/>
<dbReference type="PANTHER" id="PTHR30572">
    <property type="entry name" value="MEMBRANE COMPONENT OF TRANSPORTER-RELATED"/>
    <property type="match status" value="1"/>
</dbReference>
<feature type="transmembrane region" description="Helical" evidence="7">
    <location>
        <begin position="407"/>
        <end position="429"/>
    </location>
</feature>
<dbReference type="InterPro" id="IPR003838">
    <property type="entry name" value="ABC3_permease_C"/>
</dbReference>
<dbReference type="InterPro" id="IPR025857">
    <property type="entry name" value="MacB_PCD"/>
</dbReference>
<dbReference type="PANTHER" id="PTHR30572:SF4">
    <property type="entry name" value="ABC TRANSPORTER PERMEASE YTRF"/>
    <property type="match status" value="1"/>
</dbReference>
<dbReference type="GO" id="GO:0016787">
    <property type="term" value="F:hydrolase activity"/>
    <property type="evidence" value="ECO:0007669"/>
    <property type="project" value="UniProtKB-KW"/>
</dbReference>
<evidence type="ECO:0000256" key="4">
    <source>
        <dbReference type="ARBA" id="ARBA00022989"/>
    </source>
</evidence>
<evidence type="ECO:0000256" key="7">
    <source>
        <dbReference type="SAM" id="Phobius"/>
    </source>
</evidence>
<dbReference type="KEGG" id="blen:NCTC4824_00926"/>
<gene>
    <name evidence="10" type="primary">ytrF</name>
    <name evidence="10" type="ORF">NCTC4824_00926</name>
</gene>
<evidence type="ECO:0000259" key="8">
    <source>
        <dbReference type="Pfam" id="PF02687"/>
    </source>
</evidence>
<evidence type="ECO:0000313" key="11">
    <source>
        <dbReference type="Proteomes" id="UP000249134"/>
    </source>
</evidence>